<name>A0A414YGS5_9BACT</name>
<organism evidence="1 2">
    <name type="scientific">Segatella copri</name>
    <dbReference type="NCBI Taxonomy" id="165179"/>
    <lineage>
        <taxon>Bacteria</taxon>
        <taxon>Pseudomonadati</taxon>
        <taxon>Bacteroidota</taxon>
        <taxon>Bacteroidia</taxon>
        <taxon>Bacteroidales</taxon>
        <taxon>Prevotellaceae</taxon>
        <taxon>Segatella</taxon>
    </lineage>
</organism>
<dbReference type="EMBL" id="QRKB01000001">
    <property type="protein sequence ID" value="RHH85224.1"/>
    <property type="molecule type" value="Genomic_DNA"/>
</dbReference>
<comment type="caution">
    <text evidence="1">The sequence shown here is derived from an EMBL/GenBank/DDBJ whole genome shotgun (WGS) entry which is preliminary data.</text>
</comment>
<dbReference type="AlphaFoldDB" id="A0A414YGS5"/>
<gene>
    <name evidence="1" type="ORF">DW192_00390</name>
</gene>
<dbReference type="RefSeq" id="WP_118253048.1">
    <property type="nucleotide sequence ID" value="NZ_QRKB01000001.1"/>
</dbReference>
<proteinExistence type="predicted"/>
<reference evidence="1 2" key="1">
    <citation type="submission" date="2018-08" db="EMBL/GenBank/DDBJ databases">
        <title>A genome reference for cultivated species of the human gut microbiota.</title>
        <authorList>
            <person name="Zou Y."/>
            <person name="Xue W."/>
            <person name="Luo G."/>
        </authorList>
    </citation>
    <scope>NUCLEOTIDE SEQUENCE [LARGE SCALE GENOMIC DNA]</scope>
    <source>
        <strain evidence="1 2">AM16-54</strain>
    </source>
</reference>
<evidence type="ECO:0000313" key="2">
    <source>
        <dbReference type="Proteomes" id="UP000284548"/>
    </source>
</evidence>
<protein>
    <submittedName>
        <fullName evidence="1">Uncharacterized protein</fullName>
    </submittedName>
</protein>
<accession>A0A414YGS5</accession>
<evidence type="ECO:0000313" key="1">
    <source>
        <dbReference type="EMBL" id="RHH85224.1"/>
    </source>
</evidence>
<sequence>MHNKVKEALGSASYLTYHWSQYTFEQLEKEMARVCGLCNKALGVSKDDSITDFERGQWSVIQNIIGYVKYYGLAAELFREAGIGYKKIKALQKDCGCSYKEEVYDFLKESRNGGAYLKLED</sequence>
<dbReference type="Proteomes" id="UP000284548">
    <property type="component" value="Unassembled WGS sequence"/>
</dbReference>